<dbReference type="Proteomes" id="UP000005237">
    <property type="component" value="Unassembled WGS sequence"/>
</dbReference>
<evidence type="ECO:0000313" key="2">
    <source>
        <dbReference type="Proteomes" id="UP000005237"/>
    </source>
</evidence>
<dbReference type="AlphaFoldDB" id="A0A8R1ISM9"/>
<protein>
    <submittedName>
        <fullName evidence="1">Uncharacterized protein</fullName>
    </submittedName>
</protein>
<organism evidence="1 2">
    <name type="scientific">Caenorhabditis japonica</name>
    <dbReference type="NCBI Taxonomy" id="281687"/>
    <lineage>
        <taxon>Eukaryota</taxon>
        <taxon>Metazoa</taxon>
        <taxon>Ecdysozoa</taxon>
        <taxon>Nematoda</taxon>
        <taxon>Chromadorea</taxon>
        <taxon>Rhabditida</taxon>
        <taxon>Rhabditina</taxon>
        <taxon>Rhabditomorpha</taxon>
        <taxon>Rhabditoidea</taxon>
        <taxon>Rhabditidae</taxon>
        <taxon>Peloderinae</taxon>
        <taxon>Caenorhabditis</taxon>
    </lineage>
</organism>
<accession>A0A8R1ISM9</accession>
<reference evidence="1" key="2">
    <citation type="submission" date="2022-06" db="UniProtKB">
        <authorList>
            <consortium name="EnsemblMetazoa"/>
        </authorList>
    </citation>
    <scope>IDENTIFICATION</scope>
    <source>
        <strain evidence="1">DF5081</strain>
    </source>
</reference>
<evidence type="ECO:0000313" key="1">
    <source>
        <dbReference type="EnsemblMetazoa" id="CJA37308.1"/>
    </source>
</evidence>
<proteinExistence type="predicted"/>
<keyword evidence="2" id="KW-1185">Reference proteome</keyword>
<name>A0A8R1ISM9_CAEJA</name>
<dbReference type="EnsemblMetazoa" id="CJA37308.1">
    <property type="protein sequence ID" value="CJA37308.1"/>
    <property type="gene ID" value="WBGene00213155"/>
</dbReference>
<dbReference type="PROSITE" id="PS51257">
    <property type="entry name" value="PROKAR_LIPOPROTEIN"/>
    <property type="match status" value="1"/>
</dbReference>
<sequence>MTISSRFTITSRILVLVSAVAACVFWRSPKIGIILVNWTKGNFITNQSSFLITPAQQESTVRLVFIKVEDDWVCVSDSNLNCQPIVATDMDVKNCGADLLFFF</sequence>
<reference evidence="2" key="1">
    <citation type="submission" date="2010-08" db="EMBL/GenBank/DDBJ databases">
        <authorList>
            <consortium name="Caenorhabditis japonica Sequencing Consortium"/>
            <person name="Wilson R.K."/>
        </authorList>
    </citation>
    <scope>NUCLEOTIDE SEQUENCE [LARGE SCALE GENOMIC DNA]</scope>
    <source>
        <strain evidence="2">DF5081</strain>
    </source>
</reference>